<reference evidence="1" key="1">
    <citation type="submission" date="2023-06" db="EMBL/GenBank/DDBJ databases">
        <title>Genome-scale phylogeny and comparative genomics of the fungal order Sordariales.</title>
        <authorList>
            <consortium name="Lawrence Berkeley National Laboratory"/>
            <person name="Hensen N."/>
            <person name="Bonometti L."/>
            <person name="Westerberg I."/>
            <person name="Brannstrom I.O."/>
            <person name="Guillou S."/>
            <person name="Cros-Aarteil S."/>
            <person name="Calhoun S."/>
            <person name="Haridas S."/>
            <person name="Kuo A."/>
            <person name="Mondo S."/>
            <person name="Pangilinan J."/>
            <person name="Riley R."/>
            <person name="LaButti K."/>
            <person name="Andreopoulos B."/>
            <person name="Lipzen A."/>
            <person name="Chen C."/>
            <person name="Yanf M."/>
            <person name="Daum C."/>
            <person name="Ng V."/>
            <person name="Clum A."/>
            <person name="Steindorff A."/>
            <person name="Ohm R."/>
            <person name="Martin F."/>
            <person name="Silar P."/>
            <person name="Natvig D."/>
            <person name="Lalanne C."/>
            <person name="Gautier V."/>
            <person name="Ament-velasquez S.L."/>
            <person name="Kruys A."/>
            <person name="Hutchinson M.I."/>
            <person name="Powell A.J."/>
            <person name="Barry K."/>
            <person name="Miller A.N."/>
            <person name="Grigoriev I.V."/>
            <person name="Debuchy R."/>
            <person name="Gladieux P."/>
            <person name="Thoren M.H."/>
            <person name="Johannesson H."/>
        </authorList>
    </citation>
    <scope>NUCLEOTIDE SEQUENCE</scope>
    <source>
        <strain evidence="1">SMH3187-1</strain>
    </source>
</reference>
<dbReference type="EMBL" id="JAUKUD010000002">
    <property type="protein sequence ID" value="KAK0752514.1"/>
    <property type="molecule type" value="Genomic_DNA"/>
</dbReference>
<name>A0AA40F794_9PEZI</name>
<protein>
    <submittedName>
        <fullName evidence="1">Uncharacterized protein</fullName>
    </submittedName>
</protein>
<evidence type="ECO:0000313" key="2">
    <source>
        <dbReference type="Proteomes" id="UP001172155"/>
    </source>
</evidence>
<dbReference type="Proteomes" id="UP001172155">
    <property type="component" value="Unassembled WGS sequence"/>
</dbReference>
<comment type="caution">
    <text evidence="1">The sequence shown here is derived from an EMBL/GenBank/DDBJ whole genome shotgun (WGS) entry which is preliminary data.</text>
</comment>
<gene>
    <name evidence="1" type="ORF">B0T18DRAFT_444746</name>
</gene>
<proteinExistence type="predicted"/>
<sequence>MCHYYSQTFFCAHSTLAFAFPCPHGTLTNRHCPAPTPTETGGGTGTGGTLVVPHVATFPAPVAAPGEARVATVVDVVDDSQPCGAC</sequence>
<accession>A0AA40F794</accession>
<organism evidence="1 2">
    <name type="scientific">Schizothecium vesticola</name>
    <dbReference type="NCBI Taxonomy" id="314040"/>
    <lineage>
        <taxon>Eukaryota</taxon>
        <taxon>Fungi</taxon>
        <taxon>Dikarya</taxon>
        <taxon>Ascomycota</taxon>
        <taxon>Pezizomycotina</taxon>
        <taxon>Sordariomycetes</taxon>
        <taxon>Sordariomycetidae</taxon>
        <taxon>Sordariales</taxon>
        <taxon>Schizotheciaceae</taxon>
        <taxon>Schizothecium</taxon>
    </lineage>
</organism>
<dbReference type="AlphaFoldDB" id="A0AA40F794"/>
<evidence type="ECO:0000313" key="1">
    <source>
        <dbReference type="EMBL" id="KAK0752514.1"/>
    </source>
</evidence>
<keyword evidence="2" id="KW-1185">Reference proteome</keyword>